<keyword evidence="6" id="KW-0811">Translocation</keyword>
<proteinExistence type="inferred from homology"/>
<dbReference type="Proteomes" id="UP001431783">
    <property type="component" value="Unassembled WGS sequence"/>
</dbReference>
<dbReference type="InterPro" id="IPR037624">
    <property type="entry name" value="Nup133-like"/>
</dbReference>
<dbReference type="Gene3D" id="1.25.40.700">
    <property type="match status" value="1"/>
</dbReference>
<dbReference type="PANTHER" id="PTHR13405:SF11">
    <property type="entry name" value="NUCLEAR PORE COMPLEX PROTEIN NUP133"/>
    <property type="match status" value="1"/>
</dbReference>
<keyword evidence="4" id="KW-0509">mRNA transport</keyword>
<evidence type="ECO:0000256" key="2">
    <source>
        <dbReference type="ARBA" id="ARBA00005569"/>
    </source>
</evidence>
<dbReference type="Pfam" id="PF08801">
    <property type="entry name" value="Nucleoporin_N"/>
    <property type="match status" value="1"/>
</dbReference>
<evidence type="ECO:0000256" key="6">
    <source>
        <dbReference type="ARBA" id="ARBA00023010"/>
    </source>
</evidence>
<dbReference type="Gene3D" id="1.20.58.1380">
    <property type="match status" value="1"/>
</dbReference>
<reference evidence="10 11" key="1">
    <citation type="submission" date="2023-03" db="EMBL/GenBank/DDBJ databases">
        <title>Genome insight into feeding habits of ladybird beetles.</title>
        <authorList>
            <person name="Li H.-S."/>
            <person name="Huang Y.-H."/>
            <person name="Pang H."/>
        </authorList>
    </citation>
    <scope>NUCLEOTIDE SEQUENCE [LARGE SCALE GENOMIC DNA]</scope>
    <source>
        <strain evidence="10">SYSU_2023b</strain>
        <tissue evidence="10">Whole body</tissue>
    </source>
</reference>
<accession>A0AAW1UNH8</accession>
<feature type="domain" description="Nucleoporin Nup133/Nup155-like N-terminal" evidence="9">
    <location>
        <begin position="67"/>
        <end position="369"/>
    </location>
</feature>
<dbReference type="SUPFAM" id="SSF117289">
    <property type="entry name" value="Nucleoporin domain"/>
    <property type="match status" value="1"/>
</dbReference>
<dbReference type="GO" id="GO:0031080">
    <property type="term" value="C:nuclear pore outer ring"/>
    <property type="evidence" value="ECO:0007669"/>
    <property type="project" value="TreeGrafter"/>
</dbReference>
<dbReference type="PANTHER" id="PTHR13405">
    <property type="entry name" value="NUCLEAR PORE COMPLEX PROTEIN NUP133"/>
    <property type="match status" value="1"/>
</dbReference>
<evidence type="ECO:0000256" key="5">
    <source>
        <dbReference type="ARBA" id="ARBA00022927"/>
    </source>
</evidence>
<evidence type="ECO:0000256" key="4">
    <source>
        <dbReference type="ARBA" id="ARBA00022816"/>
    </source>
</evidence>
<dbReference type="Gene3D" id="2.130.10.10">
    <property type="entry name" value="YVTN repeat-like/Quinoprotein amine dehydrogenase"/>
    <property type="match status" value="1"/>
</dbReference>
<evidence type="ECO:0008006" key="12">
    <source>
        <dbReference type="Google" id="ProtNLM"/>
    </source>
</evidence>
<comment type="similarity">
    <text evidence="2">Belongs to the nucleoporin Nup133 family.</text>
</comment>
<comment type="subcellular location">
    <subcellularLocation>
        <location evidence="1">Nucleus envelope</location>
    </subcellularLocation>
</comment>
<name>A0AAW1UNH8_9CUCU</name>
<keyword evidence="11" id="KW-1185">Reference proteome</keyword>
<protein>
    <recommendedName>
        <fullName evidence="12">Nuclear pore complex protein Nup133</fullName>
    </recommendedName>
</protein>
<evidence type="ECO:0000256" key="1">
    <source>
        <dbReference type="ARBA" id="ARBA00004259"/>
    </source>
</evidence>
<dbReference type="AlphaFoldDB" id="A0AAW1UNH8"/>
<evidence type="ECO:0000256" key="3">
    <source>
        <dbReference type="ARBA" id="ARBA00022448"/>
    </source>
</evidence>
<dbReference type="InterPro" id="IPR007187">
    <property type="entry name" value="Nucleoporin_Nup133/Nup155_C"/>
</dbReference>
<keyword evidence="7" id="KW-0539">Nucleus</keyword>
<dbReference type="GO" id="GO:0006606">
    <property type="term" value="P:protein import into nucleus"/>
    <property type="evidence" value="ECO:0007669"/>
    <property type="project" value="TreeGrafter"/>
</dbReference>
<dbReference type="Pfam" id="PF03177">
    <property type="entry name" value="Nucleoporin_C"/>
    <property type="match status" value="1"/>
</dbReference>
<evidence type="ECO:0000259" key="8">
    <source>
        <dbReference type="Pfam" id="PF03177"/>
    </source>
</evidence>
<dbReference type="InterPro" id="IPR014908">
    <property type="entry name" value="Nucleoporin_Nup133/Nup155_N"/>
</dbReference>
<organism evidence="10 11">
    <name type="scientific">Henosepilachna vigintioctopunctata</name>
    <dbReference type="NCBI Taxonomy" id="420089"/>
    <lineage>
        <taxon>Eukaryota</taxon>
        <taxon>Metazoa</taxon>
        <taxon>Ecdysozoa</taxon>
        <taxon>Arthropoda</taxon>
        <taxon>Hexapoda</taxon>
        <taxon>Insecta</taxon>
        <taxon>Pterygota</taxon>
        <taxon>Neoptera</taxon>
        <taxon>Endopterygota</taxon>
        <taxon>Coleoptera</taxon>
        <taxon>Polyphaga</taxon>
        <taxon>Cucujiformia</taxon>
        <taxon>Coccinelloidea</taxon>
        <taxon>Coccinellidae</taxon>
        <taxon>Epilachninae</taxon>
        <taxon>Epilachnini</taxon>
        <taxon>Henosepilachna</taxon>
    </lineage>
</organism>
<keyword evidence="5" id="KW-0653">Protein transport</keyword>
<dbReference type="GO" id="GO:0000972">
    <property type="term" value="P:transcription-dependent tethering of RNA polymerase II gene DNA at nuclear periphery"/>
    <property type="evidence" value="ECO:0007669"/>
    <property type="project" value="TreeGrafter"/>
</dbReference>
<gene>
    <name evidence="10" type="ORF">WA026_005018</name>
</gene>
<dbReference type="GO" id="GO:0017056">
    <property type="term" value="F:structural constituent of nuclear pore"/>
    <property type="evidence" value="ECO:0007669"/>
    <property type="project" value="InterPro"/>
</dbReference>
<evidence type="ECO:0000259" key="9">
    <source>
        <dbReference type="Pfam" id="PF08801"/>
    </source>
</evidence>
<sequence length="1144" mass="129389">MDRSFHSPSLTKSPSFLNQSSFNRSVKRSFAPSPFRKSSRWSVSGKSTQSVQVIFKTQHNFVERFGQPLPVLITEALTFADRKTVVSAGISEHGYAWVVCGRRLLIWQYKQNVQVVTGTPQRKHGSSNFCFELQLPQSDLSHRAELVTVFMAVGSNIPSCLAVSPEGLIRYWPAVSHEDDSIEQTIDLQGQECDSLTDIEGLGCILATTTCSIVLVQPQVVGGRHILTCHPLKTPSGWLGGISKRMSSLIFGPISSEQSAETRLVRVHNISNNDKTWTVFVLTGHSLQKWKLSPGEPEQLVYVAELGRLVRDNFHAVFWENCIGETEIDTWILDLQHDKENLILLAAAVNMPVSPQIHYALISIPLDISHAPVNAKEFKILKMTGLYREDSPGDTLSYRFLWCNNCVYLFNQKTIAVIKAQEDLDILEFSTPQDLILGGSICVNTPIFFSKNNGLVSVTCNDTGTDLNLSMSGLNTPLDQSVSDVTATNNLSVYHLDPMEIYNAYTDTLGQLKAAFIFQVKNQTSACQDIINELFPSEAEGTLTIDGVLDKVVHSMCMDIINDIPACDPRWSNGVNVGIGSSYSMQILSQLEDKHKALNLFFKFLRDTNLWNRLAAITIREIPSATVYVLAELSEKVIAAIHLKSQETFQILEKAIDKSVEGIVVDTEFGLTNQDVFYTKVVYIYKGLQELVNYCDEIAHSDMNPTEISSVITKCNGVILSTFNEILQYRKVNAEIFTPTDAALMLAPDYLPWTSASGANGLMDSLWEQHNLTFNYGLKYTSDKHLRTVLSKQLMSLTDIILDGRKCHVQSIKNTQRGHLHYKQFCIDRHKLIQPMIEAKEWEGAIQLAEKFLDFESLILICELTDNQHRLDEYMTRFHSEGFTEYVYNWYLKENKEAKLIDRCRKLNSKNTQKLTGYLNQHPSLLWMQQIFDKNFSQAALTLSHISENETDSLIKQKTMYSLAKLSKLAAPNTKETDPLIQKVNSKLELINYQEEIPDYVLELFGYNTISPPVISAKELINLYICPEYADATEIEFKKALDLLHYISDEGLKEDLCLKIWRHALLRDTWKFANLDAPLEILQNTMFFRVVDIALSMGSDPNLLLPPIDILLEDTCVESLKNDKAFNYLMKTGYEYVRQTVTND</sequence>
<keyword evidence="3" id="KW-0813">Transport</keyword>
<evidence type="ECO:0000256" key="7">
    <source>
        <dbReference type="ARBA" id="ARBA00023242"/>
    </source>
</evidence>
<evidence type="ECO:0000313" key="11">
    <source>
        <dbReference type="Proteomes" id="UP001431783"/>
    </source>
</evidence>
<evidence type="ECO:0000313" key="10">
    <source>
        <dbReference type="EMBL" id="KAK9884080.1"/>
    </source>
</evidence>
<dbReference type="InterPro" id="IPR015943">
    <property type="entry name" value="WD40/YVTN_repeat-like_dom_sf"/>
</dbReference>
<dbReference type="EMBL" id="JARQZJ010000092">
    <property type="protein sequence ID" value="KAK9884080.1"/>
    <property type="molecule type" value="Genomic_DNA"/>
</dbReference>
<feature type="domain" description="Nucleoporin Nup133/Nup155-like C-terminal" evidence="8">
    <location>
        <begin position="829"/>
        <end position="1003"/>
    </location>
</feature>
<comment type="caution">
    <text evidence="10">The sequence shown here is derived from an EMBL/GenBank/DDBJ whole genome shotgun (WGS) entry which is preliminary data.</text>
</comment>
<dbReference type="GO" id="GO:0016973">
    <property type="term" value="P:poly(A)+ mRNA export from nucleus"/>
    <property type="evidence" value="ECO:0007669"/>
    <property type="project" value="TreeGrafter"/>
</dbReference>